<reference evidence="11 12" key="1">
    <citation type="submission" date="2019-11" db="EMBL/GenBank/DDBJ databases">
        <title>Pedobacter sp. HMF7056 Genome sequencing and assembly.</title>
        <authorList>
            <person name="Kang H."/>
            <person name="Kim H."/>
            <person name="Joh K."/>
        </authorList>
    </citation>
    <scope>NUCLEOTIDE SEQUENCE [LARGE SCALE GENOMIC DNA]</scope>
    <source>
        <strain evidence="11 12">HMF7056</strain>
    </source>
</reference>
<evidence type="ECO:0000313" key="11">
    <source>
        <dbReference type="EMBL" id="MXV14870.1"/>
    </source>
</evidence>
<keyword evidence="6" id="KW-1003">Cell membrane</keyword>
<feature type="transmembrane region" description="Helical" evidence="10">
    <location>
        <begin position="131"/>
        <end position="149"/>
    </location>
</feature>
<evidence type="ECO:0000256" key="4">
    <source>
        <dbReference type="ARBA" id="ARBA00017522"/>
    </source>
</evidence>
<feature type="transmembrane region" description="Helical" evidence="10">
    <location>
        <begin position="179"/>
        <end position="196"/>
    </location>
</feature>
<feature type="transmembrane region" description="Helical" evidence="10">
    <location>
        <begin position="156"/>
        <end position="173"/>
    </location>
</feature>
<feature type="transmembrane region" description="Helical" evidence="10">
    <location>
        <begin position="68"/>
        <end position="86"/>
    </location>
</feature>
<dbReference type="EMBL" id="WVHS01000001">
    <property type="protein sequence ID" value="MXV14870.1"/>
    <property type="molecule type" value="Genomic_DNA"/>
</dbReference>
<dbReference type="InterPro" id="IPR006419">
    <property type="entry name" value="NMN_transpt_PnuC"/>
</dbReference>
<name>A0A7K1XV66_9SPHI</name>
<evidence type="ECO:0000256" key="10">
    <source>
        <dbReference type="SAM" id="Phobius"/>
    </source>
</evidence>
<keyword evidence="9 10" id="KW-0472">Membrane</keyword>
<dbReference type="Pfam" id="PF04973">
    <property type="entry name" value="NMN_transporter"/>
    <property type="match status" value="1"/>
</dbReference>
<evidence type="ECO:0000256" key="5">
    <source>
        <dbReference type="ARBA" id="ARBA00022448"/>
    </source>
</evidence>
<dbReference type="AlphaFoldDB" id="A0A7K1XV66"/>
<sequence>MVGSAVSFLQHVADQFRQTSLLEWFGTITGFLCVYLAAKQHILNWPISILSVGAYAILFYQYGLFGDAFLQVYFFGTAVYGWYFWIRRKQEHQKPVASLSSREWGLTVGAILLLAVVLGLFLAHFTNSTVPYIDGFCTAMSFVAQFLMTRKVMQNWLLWIIVDICYIPLYLYKDLYLTALLYFVFLGPATLGYIDWRRSWKQAR</sequence>
<dbReference type="NCBIfam" id="TIGR01528">
    <property type="entry name" value="NMN_trans_PnuC"/>
    <property type="match status" value="1"/>
</dbReference>
<dbReference type="GO" id="GO:0034257">
    <property type="term" value="F:nicotinamide riboside transmembrane transporter activity"/>
    <property type="evidence" value="ECO:0007669"/>
    <property type="project" value="InterPro"/>
</dbReference>
<evidence type="ECO:0000256" key="9">
    <source>
        <dbReference type="ARBA" id="ARBA00023136"/>
    </source>
</evidence>
<keyword evidence="8 10" id="KW-1133">Transmembrane helix</keyword>
<comment type="subcellular location">
    <subcellularLocation>
        <location evidence="2">Cell membrane</location>
        <topology evidence="2">Multi-pass membrane protein</topology>
    </subcellularLocation>
</comment>
<evidence type="ECO:0000256" key="3">
    <source>
        <dbReference type="ARBA" id="ARBA00006669"/>
    </source>
</evidence>
<dbReference type="PANTHER" id="PTHR36122">
    <property type="entry name" value="NICOTINAMIDE RIBOSIDE TRANSPORTER PNUC"/>
    <property type="match status" value="1"/>
</dbReference>
<dbReference type="GO" id="GO:0005886">
    <property type="term" value="C:plasma membrane"/>
    <property type="evidence" value="ECO:0007669"/>
    <property type="project" value="UniProtKB-SubCell"/>
</dbReference>
<dbReference type="PANTHER" id="PTHR36122:SF2">
    <property type="entry name" value="NICOTINAMIDE RIBOSIDE TRANSPORTER PNUC"/>
    <property type="match status" value="1"/>
</dbReference>
<comment type="function">
    <text evidence="1">Required for nicotinamide riboside transport across the inner membrane.</text>
</comment>
<evidence type="ECO:0000313" key="12">
    <source>
        <dbReference type="Proteomes" id="UP000451233"/>
    </source>
</evidence>
<accession>A0A7K1XV66</accession>
<protein>
    <recommendedName>
        <fullName evidence="4">Nicotinamide riboside transporter PnuC</fullName>
    </recommendedName>
</protein>
<dbReference type="RefSeq" id="WP_160905813.1">
    <property type="nucleotide sequence ID" value="NZ_WVHS01000001.1"/>
</dbReference>
<proteinExistence type="inferred from homology"/>
<dbReference type="Proteomes" id="UP000451233">
    <property type="component" value="Unassembled WGS sequence"/>
</dbReference>
<organism evidence="11 12">
    <name type="scientific">Hufsiella ginkgonis</name>
    <dbReference type="NCBI Taxonomy" id="2695274"/>
    <lineage>
        <taxon>Bacteria</taxon>
        <taxon>Pseudomonadati</taxon>
        <taxon>Bacteroidota</taxon>
        <taxon>Sphingobacteriia</taxon>
        <taxon>Sphingobacteriales</taxon>
        <taxon>Sphingobacteriaceae</taxon>
        <taxon>Hufsiella</taxon>
    </lineage>
</organism>
<feature type="transmembrane region" description="Helical" evidence="10">
    <location>
        <begin position="45"/>
        <end position="62"/>
    </location>
</feature>
<comment type="caution">
    <text evidence="11">The sequence shown here is derived from an EMBL/GenBank/DDBJ whole genome shotgun (WGS) entry which is preliminary data.</text>
</comment>
<comment type="similarity">
    <text evidence="3">Belongs to the nicotinamide ribonucleoside (NR) uptake permease (TC 4.B.1) family.</text>
</comment>
<evidence type="ECO:0000256" key="1">
    <source>
        <dbReference type="ARBA" id="ARBA00002672"/>
    </source>
</evidence>
<feature type="transmembrane region" description="Helical" evidence="10">
    <location>
        <begin position="106"/>
        <end position="125"/>
    </location>
</feature>
<evidence type="ECO:0000256" key="2">
    <source>
        <dbReference type="ARBA" id="ARBA00004651"/>
    </source>
</evidence>
<evidence type="ECO:0000256" key="6">
    <source>
        <dbReference type="ARBA" id="ARBA00022475"/>
    </source>
</evidence>
<keyword evidence="5" id="KW-0813">Transport</keyword>
<evidence type="ECO:0000256" key="8">
    <source>
        <dbReference type="ARBA" id="ARBA00022989"/>
    </source>
</evidence>
<evidence type="ECO:0000256" key="7">
    <source>
        <dbReference type="ARBA" id="ARBA00022692"/>
    </source>
</evidence>
<keyword evidence="12" id="KW-1185">Reference proteome</keyword>
<feature type="transmembrane region" description="Helical" evidence="10">
    <location>
        <begin position="20"/>
        <end position="38"/>
    </location>
</feature>
<gene>
    <name evidence="11" type="ORF">GS398_06140</name>
</gene>
<keyword evidence="7 10" id="KW-0812">Transmembrane</keyword>